<dbReference type="Pfam" id="PF02699">
    <property type="entry name" value="YajC"/>
    <property type="match status" value="1"/>
</dbReference>
<sequence>MYSIGGFVFLLQEFSGNSSFLRSLLVFVPVIAIFWFLVISPQRKEEKNKKEMIKNLKKGDKVLTIGGIFGVVKKLGDTDVVLELSPNNEAVFIKNSIDKVLSEKNEVKKGII</sequence>
<evidence type="ECO:0000256" key="6">
    <source>
        <dbReference type="ARBA" id="ARBA00022692"/>
    </source>
</evidence>
<evidence type="ECO:0000256" key="10">
    <source>
        <dbReference type="ARBA" id="ARBA00023136"/>
    </source>
</evidence>
<organism evidence="12 13">
    <name type="scientific">Borrelia andersonii</name>
    <name type="common">Borreliella andersonii</name>
    <dbReference type="NCBI Taxonomy" id="42109"/>
    <lineage>
        <taxon>Bacteria</taxon>
        <taxon>Pseudomonadati</taxon>
        <taxon>Spirochaetota</taxon>
        <taxon>Spirochaetia</taxon>
        <taxon>Spirochaetales</taxon>
        <taxon>Borreliaceae</taxon>
        <taxon>Borreliella</taxon>
    </lineage>
</organism>
<evidence type="ECO:0000256" key="4">
    <source>
        <dbReference type="ARBA" id="ARBA00022448"/>
    </source>
</evidence>
<dbReference type="RefSeq" id="WP_316255436.1">
    <property type="nucleotide sequence ID" value="NZ_CP132457.1"/>
</dbReference>
<reference evidence="12" key="1">
    <citation type="submission" date="2023-07" db="EMBL/GenBank/DDBJ databases">
        <title>Genome sequencing of multiple Borrelia sensu lato isolates.</title>
        <authorList>
            <person name="Mongodin E.F."/>
            <person name="Rudenko N."/>
            <person name="Fraser C.M."/>
            <person name="Schutzer S."/>
            <person name="Luft B."/>
            <person name="Morgan R."/>
            <person name="Chastens S."/>
            <person name="Qiu W."/>
        </authorList>
    </citation>
    <scope>NUCLEOTIDE SEQUENCE [LARGE SCALE GENOMIC DNA]</scope>
    <source>
        <strain evidence="12">21038</strain>
    </source>
</reference>
<dbReference type="EMBL" id="CP132457">
    <property type="protein sequence ID" value="WNY66077.1"/>
    <property type="molecule type" value="Genomic_DNA"/>
</dbReference>
<protein>
    <recommendedName>
        <fullName evidence="3">Sec translocon accessory complex subunit YajC</fullName>
    </recommendedName>
</protein>
<dbReference type="PRINTS" id="PR01853">
    <property type="entry name" value="YAJCTRNLCASE"/>
</dbReference>
<keyword evidence="6 11" id="KW-0812">Transmembrane</keyword>
<keyword evidence="4" id="KW-0813">Transport</keyword>
<dbReference type="SMART" id="SM01323">
    <property type="entry name" value="YajC"/>
    <property type="match status" value="1"/>
</dbReference>
<evidence type="ECO:0000313" key="13">
    <source>
        <dbReference type="Proteomes" id="UP001305787"/>
    </source>
</evidence>
<dbReference type="Proteomes" id="UP001305787">
    <property type="component" value="Chromosome"/>
</dbReference>
<evidence type="ECO:0000256" key="11">
    <source>
        <dbReference type="SAM" id="Phobius"/>
    </source>
</evidence>
<accession>A0ABZ0CFI2</accession>
<keyword evidence="9" id="KW-0811">Translocation</keyword>
<proteinExistence type="inferred from homology"/>
<name>A0ABZ0CFI2_BORAD</name>
<feature type="transmembrane region" description="Helical" evidence="11">
    <location>
        <begin position="20"/>
        <end position="40"/>
    </location>
</feature>
<dbReference type="PANTHER" id="PTHR33909">
    <property type="entry name" value="SEC TRANSLOCON ACCESSORY COMPLEX SUBUNIT YAJC"/>
    <property type="match status" value="1"/>
</dbReference>
<keyword evidence="13" id="KW-1185">Reference proteome</keyword>
<comment type="similarity">
    <text evidence="2">Belongs to the YajC family.</text>
</comment>
<evidence type="ECO:0000256" key="2">
    <source>
        <dbReference type="ARBA" id="ARBA00006742"/>
    </source>
</evidence>
<gene>
    <name evidence="12" type="primary">yajC</name>
    <name evidence="12" type="ORF">QIA45_03275</name>
</gene>
<evidence type="ECO:0000256" key="8">
    <source>
        <dbReference type="ARBA" id="ARBA00022989"/>
    </source>
</evidence>
<dbReference type="NCBIfam" id="TIGR00739">
    <property type="entry name" value="yajC"/>
    <property type="match status" value="1"/>
</dbReference>
<evidence type="ECO:0000256" key="3">
    <source>
        <dbReference type="ARBA" id="ARBA00014962"/>
    </source>
</evidence>
<dbReference type="PANTHER" id="PTHR33909:SF1">
    <property type="entry name" value="SEC TRANSLOCON ACCESSORY COMPLEX SUBUNIT YAJC"/>
    <property type="match status" value="1"/>
</dbReference>
<keyword evidence="7" id="KW-0653">Protein transport</keyword>
<comment type="subcellular location">
    <subcellularLocation>
        <location evidence="1">Cell membrane</location>
        <topology evidence="1">Single-pass membrane protein</topology>
    </subcellularLocation>
</comment>
<evidence type="ECO:0000256" key="5">
    <source>
        <dbReference type="ARBA" id="ARBA00022475"/>
    </source>
</evidence>
<evidence type="ECO:0000313" key="12">
    <source>
        <dbReference type="EMBL" id="WNY66077.1"/>
    </source>
</evidence>
<evidence type="ECO:0000256" key="1">
    <source>
        <dbReference type="ARBA" id="ARBA00004162"/>
    </source>
</evidence>
<keyword evidence="8 11" id="KW-1133">Transmembrane helix</keyword>
<keyword evidence="5" id="KW-1003">Cell membrane</keyword>
<dbReference type="InterPro" id="IPR003849">
    <property type="entry name" value="Preprotein_translocase_YajC"/>
</dbReference>
<evidence type="ECO:0000256" key="7">
    <source>
        <dbReference type="ARBA" id="ARBA00022927"/>
    </source>
</evidence>
<evidence type="ECO:0000256" key="9">
    <source>
        <dbReference type="ARBA" id="ARBA00023010"/>
    </source>
</evidence>
<keyword evidence="10 11" id="KW-0472">Membrane</keyword>